<dbReference type="GO" id="GO:0016491">
    <property type="term" value="F:oxidoreductase activity"/>
    <property type="evidence" value="ECO:0007669"/>
    <property type="project" value="UniProtKB-KW"/>
</dbReference>
<dbReference type="Gene3D" id="3.30.9.10">
    <property type="entry name" value="D-Amino Acid Oxidase, subunit A, domain 2"/>
    <property type="match status" value="1"/>
</dbReference>
<keyword evidence="1" id="KW-0560">Oxidoreductase</keyword>
<evidence type="ECO:0000259" key="2">
    <source>
        <dbReference type="Pfam" id="PF01266"/>
    </source>
</evidence>
<dbReference type="AlphaFoldDB" id="A0A250L6G9"/>
<dbReference type="EMBL" id="AP018357">
    <property type="protein sequence ID" value="BBA40174.1"/>
    <property type="molecule type" value="Genomic_DNA"/>
</dbReference>
<protein>
    <submittedName>
        <fullName evidence="3">Oxidoreductase</fullName>
    </submittedName>
</protein>
<feature type="domain" description="FAD dependent oxidoreductase" evidence="2">
    <location>
        <begin position="88"/>
        <end position="441"/>
    </location>
</feature>
<reference evidence="3" key="1">
    <citation type="journal article" date="2016" name="Biosci. Biotechnol. Biochem.">
        <title>Bioconversion of AHX to AOH by resting cells of Burkholderia contaminans CH-1.</title>
        <authorList>
            <person name="Choi J.H."/>
            <person name="Kikuchi A."/>
            <person name="Pumkaeo P."/>
            <person name="Hirai H."/>
            <person name="Tokuyama S."/>
            <person name="Kawagishi H."/>
        </authorList>
    </citation>
    <scope>NUCLEOTIDE SEQUENCE</scope>
    <source>
        <strain evidence="3">CH-1</strain>
    </source>
</reference>
<organism evidence="3">
    <name type="scientific">Burkholderia contaminans</name>
    <dbReference type="NCBI Taxonomy" id="488447"/>
    <lineage>
        <taxon>Bacteria</taxon>
        <taxon>Pseudomonadati</taxon>
        <taxon>Pseudomonadota</taxon>
        <taxon>Betaproteobacteria</taxon>
        <taxon>Burkholderiales</taxon>
        <taxon>Burkholderiaceae</taxon>
        <taxon>Burkholderia</taxon>
        <taxon>Burkholderia cepacia complex</taxon>
    </lineage>
</organism>
<dbReference type="Gene3D" id="3.50.50.60">
    <property type="entry name" value="FAD/NAD(P)-binding domain"/>
    <property type="match status" value="1"/>
</dbReference>
<evidence type="ECO:0000313" key="3">
    <source>
        <dbReference type="EMBL" id="BBA40174.1"/>
    </source>
</evidence>
<dbReference type="PANTHER" id="PTHR13847">
    <property type="entry name" value="SARCOSINE DEHYDROGENASE-RELATED"/>
    <property type="match status" value="1"/>
</dbReference>
<evidence type="ECO:0000256" key="1">
    <source>
        <dbReference type="ARBA" id="ARBA00023002"/>
    </source>
</evidence>
<dbReference type="Pfam" id="PF01266">
    <property type="entry name" value="DAO"/>
    <property type="match status" value="1"/>
</dbReference>
<reference evidence="3" key="2">
    <citation type="journal article" date="2017" name="Genome Announc.">
        <title>High-Quality Draft Genome Sequence of Burkholderia contaminans CH-1, a Gram-Negative Bacterium That Metabolizes 2-Azahypoxanthine, a Plant Growth-Regulating Compound.</title>
        <authorList>
            <person name="Choi J.-H."/>
            <person name="Sugiura H."/>
            <person name="Moriuchi R."/>
            <person name="Kawagishi H."/>
            <person name="Dohra H."/>
        </authorList>
    </citation>
    <scope>NUCLEOTIDE SEQUENCE</scope>
    <source>
        <strain evidence="3">CH-1</strain>
    </source>
</reference>
<dbReference type="SUPFAM" id="SSF51905">
    <property type="entry name" value="FAD/NAD(P)-binding domain"/>
    <property type="match status" value="1"/>
</dbReference>
<sequence>MSGAAAGRVVRVTRAWRRFRFSRVMAGIMEMEVKTRETAPEQAHAMRGAPVALGVEAALANTKLFPYWLDNPAAPATEPELVGDVTADLLIVGGGFTGLWAAVQAKEQMPHLNVVLIEAGKVAHGASGRAGGIISTSVMHGLPNAVRVFPNDIAQLEAFGHHNLDGFEDTLKRYDIDADIEWNGEMTVAVDPEHIAHLKGDYDLHREYGHNVVLLNREETLEQLNSPLFAGALWSRNRSGIVHPAKLAWGLKRAALQLGVKLYEHTPLVTLADEGSTVFVTTPKGSVRAPRVVFGSGTAKVGIPDINRRVMQVRDHVLATEPLTDEQLARIGWKNRQGVYDTRTQLNYFRLTKHNNIIFGGLVSYHFDGDPEPHQDGRRETYYRLAEAFYRTFPQLCDVRFSHAWGGPIDYCSRGSVFAKRYLGDKAVFVAGYTGFGVAASRFGAFMGLNILFDRDSPERKLDIANQSPSYIPPEPMRWVAAKITFHAFDGADAEGGWKRAWISGIKAMGFPM</sequence>
<dbReference type="PANTHER" id="PTHR13847:SF281">
    <property type="entry name" value="FAD DEPENDENT OXIDOREDUCTASE DOMAIN-CONTAINING PROTEIN"/>
    <property type="match status" value="1"/>
</dbReference>
<dbReference type="InterPro" id="IPR006076">
    <property type="entry name" value="FAD-dep_OxRdtase"/>
</dbReference>
<name>A0A250L6G9_9BURK</name>
<dbReference type="InterPro" id="IPR036188">
    <property type="entry name" value="FAD/NAD-bd_sf"/>
</dbReference>
<dbReference type="GO" id="GO:0005737">
    <property type="term" value="C:cytoplasm"/>
    <property type="evidence" value="ECO:0007669"/>
    <property type="project" value="TreeGrafter"/>
</dbReference>
<proteinExistence type="predicted"/>
<gene>
    <name evidence="3" type="ORF">BCCH1_25990</name>
</gene>
<accession>A0A250L6G9</accession>